<dbReference type="Pfam" id="PF15299">
    <property type="entry name" value="ALS2CR8"/>
    <property type="match status" value="1"/>
</dbReference>
<evidence type="ECO:0000313" key="2">
    <source>
        <dbReference type="EMBL" id="KAK2169289.1"/>
    </source>
</evidence>
<organism evidence="2 3">
    <name type="scientific">Paralvinella palmiformis</name>
    <dbReference type="NCBI Taxonomy" id="53620"/>
    <lineage>
        <taxon>Eukaryota</taxon>
        <taxon>Metazoa</taxon>
        <taxon>Spiralia</taxon>
        <taxon>Lophotrochozoa</taxon>
        <taxon>Annelida</taxon>
        <taxon>Polychaeta</taxon>
        <taxon>Sedentaria</taxon>
        <taxon>Canalipalpata</taxon>
        <taxon>Terebellida</taxon>
        <taxon>Terebelliformia</taxon>
        <taxon>Alvinellidae</taxon>
        <taxon>Paralvinella</taxon>
    </lineage>
</organism>
<comment type="caution">
    <text evidence="2">The sequence shown here is derived from an EMBL/GenBank/DDBJ whole genome shotgun (WGS) entry which is preliminary data.</text>
</comment>
<dbReference type="InterPro" id="IPR029309">
    <property type="entry name" value="CaRF"/>
</dbReference>
<gene>
    <name evidence="2" type="ORF">LSH36_11g02032</name>
</gene>
<dbReference type="GO" id="GO:0000981">
    <property type="term" value="F:DNA-binding transcription factor activity, RNA polymerase II-specific"/>
    <property type="evidence" value="ECO:0007669"/>
    <property type="project" value="TreeGrafter"/>
</dbReference>
<feature type="region of interest" description="Disordered" evidence="1">
    <location>
        <begin position="645"/>
        <end position="664"/>
    </location>
</feature>
<feature type="compositionally biased region" description="Polar residues" evidence="1">
    <location>
        <begin position="654"/>
        <end position="664"/>
    </location>
</feature>
<name>A0AAD9KDP8_9ANNE</name>
<keyword evidence="3" id="KW-1185">Reference proteome</keyword>
<dbReference type="Proteomes" id="UP001208570">
    <property type="component" value="Unassembled WGS sequence"/>
</dbReference>
<dbReference type="GO" id="GO:0005634">
    <property type="term" value="C:nucleus"/>
    <property type="evidence" value="ECO:0007669"/>
    <property type="project" value="TreeGrafter"/>
</dbReference>
<protein>
    <recommendedName>
        <fullName evidence="4">Calcium-responsive transcription factor</fullName>
    </recommendedName>
</protein>
<dbReference type="PANTHER" id="PTHR14694">
    <property type="entry name" value="CALCIUM-RESPONSIVE TRANSCRIPTION FACTOR"/>
    <property type="match status" value="1"/>
</dbReference>
<dbReference type="GO" id="GO:0000978">
    <property type="term" value="F:RNA polymerase II cis-regulatory region sequence-specific DNA binding"/>
    <property type="evidence" value="ECO:0007669"/>
    <property type="project" value="TreeGrafter"/>
</dbReference>
<evidence type="ECO:0008006" key="4">
    <source>
        <dbReference type="Google" id="ProtNLM"/>
    </source>
</evidence>
<dbReference type="EMBL" id="JAODUP010000011">
    <property type="protein sequence ID" value="KAK2169289.1"/>
    <property type="molecule type" value="Genomic_DNA"/>
</dbReference>
<dbReference type="AlphaFoldDB" id="A0AAD9KDP8"/>
<proteinExistence type="predicted"/>
<accession>A0AAD9KDP8</accession>
<evidence type="ECO:0000313" key="3">
    <source>
        <dbReference type="Proteomes" id="UP001208570"/>
    </source>
</evidence>
<dbReference type="PANTHER" id="PTHR14694:SF1">
    <property type="entry name" value="CALCIUM-RESPONSIVE TRANSCRIPTION FACTOR"/>
    <property type="match status" value="1"/>
</dbReference>
<reference evidence="2" key="1">
    <citation type="journal article" date="2023" name="Mol. Biol. Evol.">
        <title>Third-Generation Sequencing Reveals the Adaptive Role of the Epigenome in Three Deep-Sea Polychaetes.</title>
        <authorList>
            <person name="Perez M."/>
            <person name="Aroh O."/>
            <person name="Sun Y."/>
            <person name="Lan Y."/>
            <person name="Juniper S.K."/>
            <person name="Young C.R."/>
            <person name="Angers B."/>
            <person name="Qian P.Y."/>
        </authorList>
    </citation>
    <scope>NUCLEOTIDE SEQUENCE</scope>
    <source>
        <strain evidence="2">P08H-3</strain>
    </source>
</reference>
<sequence>MRGEVVDNQDSNVIIKCTILEMDERTSDINGSNVLVRDGIVMTTQEHSPVNTNTVSLVTAALSDEHDISASDYQESSASELSGYQSIIYVNSDGQVTIPGDQNLLLDSDSHAASLHLDHGDFTLSASDENTDIGQSEQSTVLTPGSSIDQSKVINIVPSAIRLTDTQSVAVTEGNGLQTLMVKTATGELVQVIPVQSLNNLTNVKSGNRLVQVLPVGVNSIQPTLLVQAAATNNNNGGGDQEKETQTLDLSSGVQIGSSLTSIILSAGPVVSKVLPPGTPAWAGRINECERIGDSYRGWVESEVDLDLLLTYHKQETNSFWGTRQSPSPAKPSTRLMWKSQYVHFDGIPFINAGSRAIVLECEFGPRRKGAQAKRQLGENSKGEFRQTCPARIYIKKVKKFPEFAVDVNQDKKMLRFAMDRAFALLREKGVEHGGQERYYVQLPTEDAHEFHGDIPEDGPHRLDPRVSNKVRELVSKGETRLYVIRRLLRQFVEKELFSTNDPLPEKHNLTYYPTVNDLQNHIHQAVRDVEDGILPLTAPHMTVQMLTDDAARQENCKDLSMLHQLSDQDTEARTESVTVTLTQNPDQDGQHVISKVETHLSDGTTQITTNLSPETAKLLSKLHPNLFPSPDVISIDQQYDASERQVPDGGHLSSMTQQDEGQQQIEVTLSSQSPTTQYIIMETPGDEILMDQDMAGLKTEVMDLDVSMETEEGKF</sequence>
<evidence type="ECO:0000256" key="1">
    <source>
        <dbReference type="SAM" id="MobiDB-lite"/>
    </source>
</evidence>